<sequence length="251" mass="28729">MISWHKQAGECIKRCHGVRRPARCAKQHDQDIDSLLKPCENKPPKNVKHAATRGEAEETFASASAGINRDLRNSAIDLLVTDTSLFCSKRNPHRKKRLKHPCLNLSYHIRLNIILPSSSCSRQVPTTTIMNFGIATFKHAKTPFLMIISWINTSAKRDTLTGTKTTRKSRMNTENEITSTSPNSFSTKILGISINMSKGHMTSMIVSSTIRPQHLKVNRFDDQHLHHGRHHHEEQEDQDEHHQEHHHERHD</sequence>
<protein>
    <submittedName>
        <fullName evidence="2">Uncharacterized protein</fullName>
    </submittedName>
</protein>
<comment type="caution">
    <text evidence="2">The sequence shown here is derived from an EMBL/GenBank/DDBJ whole genome shotgun (WGS) entry which is preliminary data.</text>
</comment>
<reference evidence="2" key="1">
    <citation type="submission" date="2023-10" db="EMBL/GenBank/DDBJ databases">
        <authorList>
            <person name="Chen Y."/>
            <person name="Shah S."/>
            <person name="Dougan E. K."/>
            <person name="Thang M."/>
            <person name="Chan C."/>
        </authorList>
    </citation>
    <scope>NUCLEOTIDE SEQUENCE [LARGE SCALE GENOMIC DNA]</scope>
</reference>
<evidence type="ECO:0000313" key="3">
    <source>
        <dbReference type="Proteomes" id="UP001189429"/>
    </source>
</evidence>
<keyword evidence="3" id="KW-1185">Reference proteome</keyword>
<gene>
    <name evidence="2" type="ORF">PCOR1329_LOCUS37304</name>
</gene>
<dbReference type="Proteomes" id="UP001189429">
    <property type="component" value="Unassembled WGS sequence"/>
</dbReference>
<evidence type="ECO:0000313" key="2">
    <source>
        <dbReference type="EMBL" id="CAK0842483.1"/>
    </source>
</evidence>
<feature type="region of interest" description="Disordered" evidence="1">
    <location>
        <begin position="226"/>
        <end position="251"/>
    </location>
</feature>
<organism evidence="2 3">
    <name type="scientific">Prorocentrum cordatum</name>
    <dbReference type="NCBI Taxonomy" id="2364126"/>
    <lineage>
        <taxon>Eukaryota</taxon>
        <taxon>Sar</taxon>
        <taxon>Alveolata</taxon>
        <taxon>Dinophyceae</taxon>
        <taxon>Prorocentrales</taxon>
        <taxon>Prorocentraceae</taxon>
        <taxon>Prorocentrum</taxon>
    </lineage>
</organism>
<dbReference type="EMBL" id="CAUYUJ010014523">
    <property type="protein sequence ID" value="CAK0842483.1"/>
    <property type="molecule type" value="Genomic_DNA"/>
</dbReference>
<name>A0ABN9TBB0_9DINO</name>
<evidence type="ECO:0000256" key="1">
    <source>
        <dbReference type="SAM" id="MobiDB-lite"/>
    </source>
</evidence>
<proteinExistence type="predicted"/>
<feature type="compositionally biased region" description="Polar residues" evidence="1">
    <location>
        <begin position="172"/>
        <end position="182"/>
    </location>
</feature>
<feature type="region of interest" description="Disordered" evidence="1">
    <location>
        <begin position="161"/>
        <end position="182"/>
    </location>
</feature>
<accession>A0ABN9TBB0</accession>